<dbReference type="InterPro" id="IPR012543">
    <property type="entry name" value="DUF1694"/>
</dbReference>
<evidence type="ECO:0000313" key="3">
    <source>
        <dbReference type="Proteomes" id="UP000182508"/>
    </source>
</evidence>
<protein>
    <submittedName>
        <fullName evidence="2">Uncharacterized protein YueI</fullName>
    </submittedName>
</protein>
<keyword evidence="3" id="KW-1185">Reference proteome</keyword>
<dbReference type="Proteomes" id="UP000182508">
    <property type="component" value="Unassembled WGS sequence"/>
</dbReference>
<dbReference type="Pfam" id="PF07997">
    <property type="entry name" value="DUF1694"/>
    <property type="match status" value="1"/>
</dbReference>
<gene>
    <name evidence="2" type="ORF">SAMN02910293_01750</name>
</gene>
<dbReference type="SUPFAM" id="SSF160515">
    <property type="entry name" value="YueI-like"/>
    <property type="match status" value="1"/>
</dbReference>
<dbReference type="STRING" id="439219.SAMN02910293_01750"/>
<reference evidence="2 3" key="1">
    <citation type="submission" date="2016-10" db="EMBL/GenBank/DDBJ databases">
        <authorList>
            <person name="de Groot N.N."/>
        </authorList>
    </citation>
    <scope>NUCLEOTIDE SEQUENCE [LARGE SCALE GENOMIC DNA]</scope>
    <source>
        <strain evidence="2 3">A-4</strain>
    </source>
</reference>
<dbReference type="Gene3D" id="3.30.1330.30">
    <property type="match status" value="1"/>
</dbReference>
<organism evidence="2 3">
    <name type="scientific">Streptococcus henryi</name>
    <dbReference type="NCBI Taxonomy" id="439219"/>
    <lineage>
        <taxon>Bacteria</taxon>
        <taxon>Bacillati</taxon>
        <taxon>Bacillota</taxon>
        <taxon>Bacilli</taxon>
        <taxon>Lactobacillales</taxon>
        <taxon>Streptococcaceae</taxon>
        <taxon>Streptococcus</taxon>
    </lineage>
</organism>
<accession>A0A1G6CR92</accession>
<evidence type="ECO:0000313" key="2">
    <source>
        <dbReference type="EMBL" id="SDB35409.1"/>
    </source>
</evidence>
<dbReference type="InterPro" id="IPR029064">
    <property type="entry name" value="Ribosomal_eL30-like_sf"/>
</dbReference>
<dbReference type="AlphaFoldDB" id="A0A1G6CR92"/>
<dbReference type="RefSeq" id="WP_018164427.1">
    <property type="nucleotide sequence ID" value="NZ_FMXP01000025.1"/>
</dbReference>
<evidence type="ECO:0000256" key="1">
    <source>
        <dbReference type="SAM" id="MobiDB-lite"/>
    </source>
</evidence>
<feature type="region of interest" description="Disordered" evidence="1">
    <location>
        <begin position="130"/>
        <end position="152"/>
    </location>
</feature>
<name>A0A1G6CR92_9STRE</name>
<dbReference type="EMBL" id="FMXP01000025">
    <property type="protein sequence ID" value="SDB35409.1"/>
    <property type="molecule type" value="Genomic_DNA"/>
</dbReference>
<proteinExistence type="predicted"/>
<sequence length="152" mass="17532">MENLDQKVLQASSGEHRFDPDQQRRFLGTFEERVILAITLEDARLEVVRNQLADILNQIIKIHENPHVKLSSNLPNSLQMNYMKLANQINLNVTVIREDKSLSPYGVIIHSDKPVDIINPDIRSQFPNLFEEPKPSSSEQTEKKSLWKKIFG</sequence>
<dbReference type="PIRSF" id="PIRSF034303">
    <property type="entry name" value="DUF1694"/>
    <property type="match status" value="1"/>
</dbReference>
<dbReference type="eggNOG" id="COG5506">
    <property type="taxonomic scope" value="Bacteria"/>
</dbReference>